<dbReference type="AlphaFoldDB" id="A0A516TMV7"/>
<evidence type="ECO:0000256" key="4">
    <source>
        <dbReference type="ARBA" id="ARBA00022679"/>
    </source>
</evidence>
<comment type="cofactor">
    <cofactor evidence="1">
        <name>Mg(2+)</name>
        <dbReference type="ChEBI" id="CHEBI:18420"/>
    </cofactor>
</comment>
<evidence type="ECO:0000256" key="2">
    <source>
        <dbReference type="ARBA" id="ARBA00007837"/>
    </source>
</evidence>
<evidence type="ECO:0000256" key="7">
    <source>
        <dbReference type="ARBA" id="ARBA00022777"/>
    </source>
</evidence>
<keyword evidence="9" id="KW-0460">Magnesium</keyword>
<name>A0A516TMV7_9BACT</name>
<dbReference type="Pfam" id="PF01326">
    <property type="entry name" value="PPDK_N"/>
    <property type="match status" value="1"/>
</dbReference>
<dbReference type="GO" id="GO:0005524">
    <property type="term" value="F:ATP binding"/>
    <property type="evidence" value="ECO:0007669"/>
    <property type="project" value="UniProtKB-KW"/>
</dbReference>
<keyword evidence="8" id="KW-0067">ATP-binding</keyword>
<gene>
    <name evidence="12" type="ORF">kam1_1355</name>
</gene>
<dbReference type="Gene3D" id="3.50.30.10">
    <property type="entry name" value="Phosphohistidine domain"/>
    <property type="match status" value="1"/>
</dbReference>
<dbReference type="EMBL" id="CP037899">
    <property type="protein sequence ID" value="QDQ42580.1"/>
    <property type="molecule type" value="Genomic_DNA"/>
</dbReference>
<dbReference type="Pfam" id="PF00391">
    <property type="entry name" value="PEP-utilizers"/>
    <property type="match status" value="1"/>
</dbReference>
<keyword evidence="7 12" id="KW-0418">Kinase</keyword>
<dbReference type="SUPFAM" id="SSF52009">
    <property type="entry name" value="Phosphohistidine domain"/>
    <property type="match status" value="1"/>
</dbReference>
<dbReference type="InterPro" id="IPR036637">
    <property type="entry name" value="Phosphohistidine_dom_sf"/>
</dbReference>
<keyword evidence="12" id="KW-0670">Pyruvate</keyword>
<dbReference type="InterPro" id="IPR002192">
    <property type="entry name" value="PPDK_AMP/ATP-bd"/>
</dbReference>
<organism evidence="12 13">
    <name type="scientific">Methylacidiphilum kamchatkense Kam1</name>
    <dbReference type="NCBI Taxonomy" id="1202785"/>
    <lineage>
        <taxon>Bacteria</taxon>
        <taxon>Pseudomonadati</taxon>
        <taxon>Verrucomicrobiota</taxon>
        <taxon>Methylacidiphilae</taxon>
        <taxon>Methylacidiphilales</taxon>
        <taxon>Methylacidiphilaceae</taxon>
        <taxon>Methylacidiphilum (ex Ratnadevi et al. 2023)</taxon>
    </lineage>
</organism>
<sequence>MDIEWAKDGLSGDLFILQARPETIHRGQNKKSIQVYQLKTKSKVLVEGKAVGEKVAQGKVRIIQDLQQMDQFQPGEVLVIEKTDPDWEPVIKKAAAIVTDRGGEPVMPLLLVGNLGYRQ</sequence>
<evidence type="ECO:0000256" key="9">
    <source>
        <dbReference type="ARBA" id="ARBA00022842"/>
    </source>
</evidence>
<evidence type="ECO:0000256" key="1">
    <source>
        <dbReference type="ARBA" id="ARBA00001946"/>
    </source>
</evidence>
<dbReference type="InterPro" id="IPR008279">
    <property type="entry name" value="PEP-util_enz_mobile_dom"/>
</dbReference>
<comment type="similarity">
    <text evidence="2">Belongs to the PEP-utilizing enzyme family.</text>
</comment>
<feature type="domain" description="PEP-utilising enzyme mobile" evidence="10">
    <location>
        <begin position="72"/>
        <end position="103"/>
    </location>
</feature>
<keyword evidence="5" id="KW-0479">Metal-binding</keyword>
<protein>
    <recommendedName>
        <fullName evidence="3">Phosphoenolpyruvate synthase</fullName>
    </recommendedName>
</protein>
<evidence type="ECO:0000313" key="13">
    <source>
        <dbReference type="Proteomes" id="UP000315925"/>
    </source>
</evidence>
<dbReference type="PANTHER" id="PTHR43030:SF1">
    <property type="entry name" value="PHOSPHOENOLPYRUVATE SYNTHASE"/>
    <property type="match status" value="1"/>
</dbReference>
<dbReference type="KEGG" id="mkc:kam1_1355"/>
<dbReference type="InterPro" id="IPR006319">
    <property type="entry name" value="PEP_synth"/>
</dbReference>
<evidence type="ECO:0000256" key="5">
    <source>
        <dbReference type="ARBA" id="ARBA00022723"/>
    </source>
</evidence>
<evidence type="ECO:0000259" key="10">
    <source>
        <dbReference type="Pfam" id="PF00391"/>
    </source>
</evidence>
<keyword evidence="6" id="KW-0547">Nucleotide-binding</keyword>
<evidence type="ECO:0000259" key="11">
    <source>
        <dbReference type="Pfam" id="PF01326"/>
    </source>
</evidence>
<reference evidence="13" key="1">
    <citation type="submission" date="2019-03" db="EMBL/GenBank/DDBJ databases">
        <title>Complete genome of Methylacidiphilum kamchatkense Kam1.</title>
        <authorList>
            <person name="Kruse T."/>
            <person name="Murarilal Ratnadevi C."/>
            <person name="Erikstad H.-A."/>
            <person name="Birkeland N.-K."/>
        </authorList>
    </citation>
    <scope>NUCLEOTIDE SEQUENCE [LARGE SCALE GENOMIC DNA]</scope>
    <source>
        <strain evidence="13">kam1</strain>
    </source>
</reference>
<evidence type="ECO:0000256" key="6">
    <source>
        <dbReference type="ARBA" id="ARBA00022741"/>
    </source>
</evidence>
<dbReference type="GO" id="GO:0046872">
    <property type="term" value="F:metal ion binding"/>
    <property type="evidence" value="ECO:0007669"/>
    <property type="project" value="UniProtKB-KW"/>
</dbReference>
<dbReference type="Proteomes" id="UP000315925">
    <property type="component" value="Chromosome"/>
</dbReference>
<dbReference type="Gene3D" id="3.30.470.20">
    <property type="entry name" value="ATP-grasp fold, B domain"/>
    <property type="match status" value="1"/>
</dbReference>
<keyword evidence="4" id="KW-0808">Transferase</keyword>
<dbReference type="PANTHER" id="PTHR43030">
    <property type="entry name" value="PHOSPHOENOLPYRUVATE SYNTHASE"/>
    <property type="match status" value="1"/>
</dbReference>
<dbReference type="GO" id="GO:0008986">
    <property type="term" value="F:pyruvate, water dikinase activity"/>
    <property type="evidence" value="ECO:0007669"/>
    <property type="project" value="InterPro"/>
</dbReference>
<evidence type="ECO:0000256" key="3">
    <source>
        <dbReference type="ARBA" id="ARBA00021623"/>
    </source>
</evidence>
<feature type="domain" description="Pyruvate phosphate dikinase AMP/ATP-binding" evidence="11">
    <location>
        <begin position="1"/>
        <end position="34"/>
    </location>
</feature>
<proteinExistence type="inferred from homology"/>
<accession>A0A516TMV7</accession>
<evidence type="ECO:0000256" key="8">
    <source>
        <dbReference type="ARBA" id="ARBA00022840"/>
    </source>
</evidence>
<evidence type="ECO:0000313" key="12">
    <source>
        <dbReference type="EMBL" id="QDQ42580.1"/>
    </source>
</evidence>